<sequence>MDIAEKKFQTLKNRLDALHYCHPLAPQSVALVEALLNDLVKLKDDCQSLKQENEQLSKRSKETEFSKSPLQREVVRLNKEKNDLHIELMKTKEQFNAKEEAWRANTRKLEGEISDMRYLIEHTRDTIANLENDKEQLKNKVDLLLSKTYLSSFEKGIKNANLPPSERNVMRRVQGFEIERELGSGEIVSQFQRVNEDWAEELRKADDRAKKYQEELEELYNNKNRLEDELQRYKVLTAHREEEIERLSNTLGVGDYVQKPLESERKMQNETVKVLNDRIDYLNGENVRLEAEVENMKTSMSRVNQIIEEKNILAISIEEVRKENTELYRKINEIMNPPKRQIKSRVRESKVG</sequence>
<name>A0AAU9JW42_9CILI</name>
<dbReference type="SUPFAM" id="SSF90257">
    <property type="entry name" value="Myosin rod fragments"/>
    <property type="match status" value="1"/>
</dbReference>
<dbReference type="AlphaFoldDB" id="A0AAU9JW42"/>
<dbReference type="GO" id="GO:0005814">
    <property type="term" value="C:centriole"/>
    <property type="evidence" value="ECO:0007669"/>
    <property type="project" value="UniProtKB-SubCell"/>
</dbReference>
<dbReference type="Gene3D" id="1.10.287.1490">
    <property type="match status" value="1"/>
</dbReference>
<dbReference type="InterPro" id="IPR051877">
    <property type="entry name" value="Centriole_BasalBody_StrucProt"/>
</dbReference>
<proteinExistence type="inferred from homology"/>
<reference evidence="6" key="1">
    <citation type="submission" date="2021-09" db="EMBL/GenBank/DDBJ databases">
        <authorList>
            <consortium name="AG Swart"/>
            <person name="Singh M."/>
            <person name="Singh A."/>
            <person name="Seah K."/>
            <person name="Emmerich C."/>
        </authorList>
    </citation>
    <scope>NUCLEOTIDE SEQUENCE</scope>
    <source>
        <strain evidence="6">ATCC30299</strain>
    </source>
</reference>
<keyword evidence="7" id="KW-1185">Reference proteome</keyword>
<evidence type="ECO:0000256" key="5">
    <source>
        <dbReference type="SAM" id="Coils"/>
    </source>
</evidence>
<comment type="caution">
    <text evidence="6">The sequence shown here is derived from an EMBL/GenBank/DDBJ whole genome shotgun (WGS) entry which is preliminary data.</text>
</comment>
<evidence type="ECO:0000256" key="2">
    <source>
        <dbReference type="ARBA" id="ARBA00022490"/>
    </source>
</evidence>
<evidence type="ECO:0000256" key="4">
    <source>
        <dbReference type="ARBA" id="ARBA00038123"/>
    </source>
</evidence>
<accession>A0AAU9JW42</accession>
<dbReference type="Proteomes" id="UP001162131">
    <property type="component" value="Unassembled WGS sequence"/>
</dbReference>
<gene>
    <name evidence="6" type="ORF">BSTOLATCC_MIC44268</name>
</gene>
<dbReference type="EMBL" id="CAJZBQ010000044">
    <property type="protein sequence ID" value="CAG9327638.1"/>
    <property type="molecule type" value="Genomic_DNA"/>
</dbReference>
<keyword evidence="2" id="KW-0963">Cytoplasm</keyword>
<comment type="subcellular location">
    <subcellularLocation>
        <location evidence="1">Cytoplasm</location>
        <location evidence="1">Cytoskeleton</location>
        <location evidence="1">Microtubule organizing center</location>
        <location evidence="1">Centrosome</location>
        <location evidence="1">Centriole</location>
    </subcellularLocation>
</comment>
<feature type="coiled-coil region" evidence="5">
    <location>
        <begin position="32"/>
        <end position="94"/>
    </location>
</feature>
<feature type="coiled-coil region" evidence="5">
    <location>
        <begin position="188"/>
        <end position="243"/>
    </location>
</feature>
<evidence type="ECO:0000313" key="7">
    <source>
        <dbReference type="Proteomes" id="UP001162131"/>
    </source>
</evidence>
<dbReference type="PANTHER" id="PTHR20544">
    <property type="entry name" value="CENTROSOMAL PROTEIN CEP135"/>
    <property type="match status" value="1"/>
</dbReference>
<protein>
    <submittedName>
        <fullName evidence="6">Uncharacterized protein</fullName>
    </submittedName>
</protein>
<organism evidence="6 7">
    <name type="scientific">Blepharisma stoltei</name>
    <dbReference type="NCBI Taxonomy" id="1481888"/>
    <lineage>
        <taxon>Eukaryota</taxon>
        <taxon>Sar</taxon>
        <taxon>Alveolata</taxon>
        <taxon>Ciliophora</taxon>
        <taxon>Postciliodesmatophora</taxon>
        <taxon>Heterotrichea</taxon>
        <taxon>Heterotrichida</taxon>
        <taxon>Blepharismidae</taxon>
        <taxon>Blepharisma</taxon>
    </lineage>
</organism>
<keyword evidence="3" id="KW-0206">Cytoskeleton</keyword>
<feature type="coiled-coil region" evidence="5">
    <location>
        <begin position="272"/>
        <end position="299"/>
    </location>
</feature>
<comment type="similarity">
    <text evidence="4">Belongs to the CEP135/TSGA10 family.</text>
</comment>
<evidence type="ECO:0000256" key="1">
    <source>
        <dbReference type="ARBA" id="ARBA00004114"/>
    </source>
</evidence>
<evidence type="ECO:0000256" key="3">
    <source>
        <dbReference type="ARBA" id="ARBA00023212"/>
    </source>
</evidence>
<feature type="coiled-coil region" evidence="5">
    <location>
        <begin position="120"/>
        <end position="147"/>
    </location>
</feature>
<keyword evidence="5" id="KW-0175">Coiled coil</keyword>
<dbReference type="PANTHER" id="PTHR20544:SF0">
    <property type="entry name" value="NUCLEOPROTEIN TPR_MLP1 DOMAIN-CONTAINING PROTEIN"/>
    <property type="match status" value="1"/>
</dbReference>
<evidence type="ECO:0000313" key="6">
    <source>
        <dbReference type="EMBL" id="CAG9327638.1"/>
    </source>
</evidence>